<feature type="transmembrane region" description="Helical" evidence="2">
    <location>
        <begin position="127"/>
        <end position="145"/>
    </location>
</feature>
<dbReference type="GO" id="GO:0016020">
    <property type="term" value="C:membrane"/>
    <property type="evidence" value="ECO:0007669"/>
    <property type="project" value="InterPro"/>
</dbReference>
<keyword evidence="5" id="KW-1185">Reference proteome</keyword>
<dbReference type="PANTHER" id="PTHR34220:SF7">
    <property type="entry name" value="SENSOR HISTIDINE KINASE YPDA"/>
    <property type="match status" value="1"/>
</dbReference>
<dbReference type="PANTHER" id="PTHR34220">
    <property type="entry name" value="SENSOR HISTIDINE KINASE YPDA"/>
    <property type="match status" value="1"/>
</dbReference>
<feature type="transmembrane region" description="Helical" evidence="2">
    <location>
        <begin position="53"/>
        <end position="74"/>
    </location>
</feature>
<feature type="transmembrane region" description="Helical" evidence="2">
    <location>
        <begin position="86"/>
        <end position="107"/>
    </location>
</feature>
<dbReference type="OrthoDB" id="9792992at2"/>
<keyword evidence="2" id="KW-0472">Membrane</keyword>
<keyword evidence="2" id="KW-0812">Transmembrane</keyword>
<dbReference type="InterPro" id="IPR010559">
    <property type="entry name" value="Sig_transdc_His_kin_internal"/>
</dbReference>
<keyword evidence="2" id="KW-1133">Transmembrane helix</keyword>
<feature type="coiled-coil region" evidence="1">
    <location>
        <begin position="153"/>
        <end position="180"/>
    </location>
</feature>
<evidence type="ECO:0000313" key="5">
    <source>
        <dbReference type="Proteomes" id="UP000031246"/>
    </source>
</evidence>
<dbReference type="InterPro" id="IPR036890">
    <property type="entry name" value="HATPase_C_sf"/>
</dbReference>
<keyword evidence="1" id="KW-0175">Coiled coil</keyword>
<dbReference type="Pfam" id="PF06580">
    <property type="entry name" value="His_kinase"/>
    <property type="match status" value="1"/>
</dbReference>
<organism evidence="4 5">
    <name type="scientific">Pedobacter kyungheensis</name>
    <dbReference type="NCBI Taxonomy" id="1069985"/>
    <lineage>
        <taxon>Bacteria</taxon>
        <taxon>Pseudomonadati</taxon>
        <taxon>Bacteroidota</taxon>
        <taxon>Sphingobacteriia</taxon>
        <taxon>Sphingobacteriales</taxon>
        <taxon>Sphingobacteriaceae</taxon>
        <taxon>Pedobacter</taxon>
    </lineage>
</organism>
<evidence type="ECO:0000313" key="4">
    <source>
        <dbReference type="EMBL" id="KIA95898.1"/>
    </source>
</evidence>
<reference evidence="4 5" key="1">
    <citation type="submission" date="2014-10" db="EMBL/GenBank/DDBJ databases">
        <title>Pedobacter Kyungheensis.</title>
        <authorList>
            <person name="Anderson B.M."/>
            <person name="Newman J.D."/>
        </authorList>
    </citation>
    <scope>NUCLEOTIDE SEQUENCE [LARGE SCALE GENOMIC DNA]</scope>
    <source>
        <strain evidence="4 5">KACC 16221</strain>
    </source>
</reference>
<name>A0A0C1FVH8_9SPHI</name>
<dbReference type="Proteomes" id="UP000031246">
    <property type="component" value="Unassembled WGS sequence"/>
</dbReference>
<evidence type="ECO:0000256" key="1">
    <source>
        <dbReference type="SAM" id="Coils"/>
    </source>
</evidence>
<gene>
    <name evidence="4" type="ORF">OC25_04940</name>
</gene>
<dbReference type="Gene3D" id="3.30.565.10">
    <property type="entry name" value="Histidine kinase-like ATPase, C-terminal domain"/>
    <property type="match status" value="1"/>
</dbReference>
<sequence length="365" mass="42616">MSITNQSTKKWPVLNWIASKKLHLIIWVIFIFYEAIIVGLINGKFGRLTPYVLYYALNITTFYVHAHIILTIGLRKPRQTAWKLPLLLLTEIAAYFCISICLDYIIINYTDYTGSRKITLDLIYFSAPLYRCVYFMCFSTGYYFLIRYIKERKKTEELEKQRLNNLIQLAKSENAFLKAQIQPHLLFNTLDFIYQHARESSPIAAETILSLSEMMRYSVDNNKDKDFVLLAEEINQVENLINLHQLRKNHGISLRFWYDDEIRRIKIIPMVLITLAENMFKHGELLKPAYPAEISIKAEQGKLIIETANLIKKIKDHSGLQAGLENIKKRLAYTYGSDATFDYTADANHYFRVTLSITIKKNNQL</sequence>
<dbReference type="AlphaFoldDB" id="A0A0C1FVH8"/>
<dbReference type="RefSeq" id="WP_039472402.1">
    <property type="nucleotide sequence ID" value="NZ_JSYN01000004.1"/>
</dbReference>
<dbReference type="InterPro" id="IPR050640">
    <property type="entry name" value="Bact_2-comp_sensor_kinase"/>
</dbReference>
<proteinExistence type="predicted"/>
<feature type="transmembrane region" description="Helical" evidence="2">
    <location>
        <begin position="21"/>
        <end position="41"/>
    </location>
</feature>
<comment type="caution">
    <text evidence="4">The sequence shown here is derived from an EMBL/GenBank/DDBJ whole genome shotgun (WGS) entry which is preliminary data.</text>
</comment>
<dbReference type="GO" id="GO:0000155">
    <property type="term" value="F:phosphorelay sensor kinase activity"/>
    <property type="evidence" value="ECO:0007669"/>
    <property type="project" value="InterPro"/>
</dbReference>
<feature type="domain" description="Signal transduction histidine kinase internal region" evidence="3">
    <location>
        <begin position="173"/>
        <end position="249"/>
    </location>
</feature>
<evidence type="ECO:0000256" key="2">
    <source>
        <dbReference type="SAM" id="Phobius"/>
    </source>
</evidence>
<dbReference type="EMBL" id="JSYN01000004">
    <property type="protein sequence ID" value="KIA95898.1"/>
    <property type="molecule type" value="Genomic_DNA"/>
</dbReference>
<protein>
    <recommendedName>
        <fullName evidence="3">Signal transduction histidine kinase internal region domain-containing protein</fullName>
    </recommendedName>
</protein>
<evidence type="ECO:0000259" key="3">
    <source>
        <dbReference type="Pfam" id="PF06580"/>
    </source>
</evidence>
<accession>A0A0C1FVH8</accession>